<dbReference type="RefSeq" id="WP_121855178.1">
    <property type="nucleotide sequence ID" value="NZ_CP037952.1"/>
</dbReference>
<sequence>MISGSWGCSGRKLDTEFVNKVRQAKSQGLGCTNVESLLQRIINWFRGVDSKQYTLPLVVLMNARTDYNHKGAGLHACRSAMEHFNGLKRTAIKGDDGPKIYERLEDDHANEGRKVHIFEIQLRNSAGKMELIELGRVRAAASEKVAKSVRELIAKKEHAKMVTQSTPYQVMNRISGCFSSDQRGLNLLIRLANDEDIEAADKTLFELRQECIDTRVRFKVSVMNMPTEDKTGQLKYKRNYWVVYDGNDLACIKKGAEVALEFGMTFNENDLTALILDTLDNEDLHQREQEKNRFTLSDLEERQRYSNW</sequence>
<gene>
    <name evidence="1" type="ORF">D5R81_19140</name>
</gene>
<dbReference type="AlphaFoldDB" id="A0A3A6TBZ4"/>
<accession>A0A3A6TBZ4</accession>
<protein>
    <submittedName>
        <fullName evidence="1">Uncharacterized protein</fullName>
    </submittedName>
</protein>
<dbReference type="Proteomes" id="UP000273022">
    <property type="component" value="Unassembled WGS sequence"/>
</dbReference>
<dbReference type="EMBL" id="QYYH01000210">
    <property type="protein sequence ID" value="RJY02505.1"/>
    <property type="molecule type" value="Genomic_DNA"/>
</dbReference>
<reference evidence="1 2" key="1">
    <citation type="submission" date="2018-09" db="EMBL/GenBank/DDBJ databases">
        <title>Phylogeny of the Shewanellaceae, and recommendation for two new genera, Pseudoshewanella and Parashewanella.</title>
        <authorList>
            <person name="Wang G."/>
        </authorList>
    </citation>
    <scope>NUCLEOTIDE SEQUENCE [LARGE SCALE GENOMIC DNA]</scope>
    <source>
        <strain evidence="1 2">KCTC 22492</strain>
    </source>
</reference>
<evidence type="ECO:0000313" key="1">
    <source>
        <dbReference type="EMBL" id="RJY02505.1"/>
    </source>
</evidence>
<organism evidence="1 2">
    <name type="scientific">Parashewanella spongiae</name>
    <dbReference type="NCBI Taxonomy" id="342950"/>
    <lineage>
        <taxon>Bacteria</taxon>
        <taxon>Pseudomonadati</taxon>
        <taxon>Pseudomonadota</taxon>
        <taxon>Gammaproteobacteria</taxon>
        <taxon>Alteromonadales</taxon>
        <taxon>Shewanellaceae</taxon>
        <taxon>Parashewanella</taxon>
    </lineage>
</organism>
<comment type="caution">
    <text evidence="1">The sequence shown here is derived from an EMBL/GenBank/DDBJ whole genome shotgun (WGS) entry which is preliminary data.</text>
</comment>
<proteinExistence type="predicted"/>
<name>A0A3A6TBZ4_9GAMM</name>
<evidence type="ECO:0000313" key="2">
    <source>
        <dbReference type="Proteomes" id="UP000273022"/>
    </source>
</evidence>
<keyword evidence="2" id="KW-1185">Reference proteome</keyword>